<gene>
    <name evidence="1" type="ORF">GCM10025781_09560</name>
</gene>
<sequence length="139" mass="13968">MLRVPFKGADGVLKESGASYYFDSDENLVSTGEIVLTEKSSTSGTVQLWQDGTKQVDQLVEDPQQSQSSNGVATVGFNWDTFNSCLSNAGIASWAIAAIGVACGAACAATAGLGCVVCATSTAGITGTTIGGCAGQAMA</sequence>
<dbReference type="EMBL" id="BAABLN010000009">
    <property type="protein sequence ID" value="GAA4694134.1"/>
    <property type="molecule type" value="Genomic_DNA"/>
</dbReference>
<name>A0ABP8WSX6_9MICC</name>
<accession>A0ABP8WSX6</accession>
<dbReference type="Proteomes" id="UP001501446">
    <property type="component" value="Unassembled WGS sequence"/>
</dbReference>
<reference evidence="2" key="1">
    <citation type="journal article" date="2019" name="Int. J. Syst. Evol. Microbiol.">
        <title>The Global Catalogue of Microorganisms (GCM) 10K type strain sequencing project: providing services to taxonomists for standard genome sequencing and annotation.</title>
        <authorList>
            <consortium name="The Broad Institute Genomics Platform"/>
            <consortium name="The Broad Institute Genome Sequencing Center for Infectious Disease"/>
            <person name="Wu L."/>
            <person name="Ma J."/>
        </authorList>
    </citation>
    <scope>NUCLEOTIDE SEQUENCE [LARGE SCALE GENOMIC DNA]</scope>
    <source>
        <strain evidence="2">JCM 18958</strain>
    </source>
</reference>
<comment type="caution">
    <text evidence="1">The sequence shown here is derived from an EMBL/GenBank/DDBJ whole genome shotgun (WGS) entry which is preliminary data.</text>
</comment>
<evidence type="ECO:0000313" key="2">
    <source>
        <dbReference type="Proteomes" id="UP001501446"/>
    </source>
</evidence>
<organism evidence="1 2">
    <name type="scientific">Kocuria gwangalliensis</name>
    <dbReference type="NCBI Taxonomy" id="501592"/>
    <lineage>
        <taxon>Bacteria</taxon>
        <taxon>Bacillati</taxon>
        <taxon>Actinomycetota</taxon>
        <taxon>Actinomycetes</taxon>
        <taxon>Micrococcales</taxon>
        <taxon>Micrococcaceae</taxon>
        <taxon>Kocuria</taxon>
    </lineage>
</organism>
<protein>
    <submittedName>
        <fullName evidence="1">Uncharacterized protein</fullName>
    </submittedName>
</protein>
<proteinExistence type="predicted"/>
<evidence type="ECO:0000313" key="1">
    <source>
        <dbReference type="EMBL" id="GAA4694134.1"/>
    </source>
</evidence>
<keyword evidence="2" id="KW-1185">Reference proteome</keyword>